<evidence type="ECO:0000256" key="1">
    <source>
        <dbReference type="ARBA" id="ARBA00004167"/>
    </source>
</evidence>
<dbReference type="OrthoDB" id="9810980at2"/>
<evidence type="ECO:0000256" key="2">
    <source>
        <dbReference type="ARBA" id="ARBA00022692"/>
    </source>
</evidence>
<accession>T0J0V6</accession>
<dbReference type="STRING" id="1346791.M529_13725"/>
<dbReference type="Pfam" id="PF26002">
    <property type="entry name" value="Beta-barrel_AprE"/>
    <property type="match status" value="1"/>
</dbReference>
<gene>
    <name evidence="6" type="ORF">M529_13725</name>
</gene>
<proteinExistence type="predicted"/>
<dbReference type="PANTHER" id="PTHR30386:SF26">
    <property type="entry name" value="TRANSPORT PROTEIN COMB"/>
    <property type="match status" value="1"/>
</dbReference>
<comment type="subcellular location">
    <subcellularLocation>
        <location evidence="1">Membrane</location>
        <topology evidence="1">Single-pass membrane protein</topology>
    </subcellularLocation>
</comment>
<dbReference type="PRINTS" id="PR01490">
    <property type="entry name" value="RTXTOXIND"/>
</dbReference>
<evidence type="ECO:0000259" key="5">
    <source>
        <dbReference type="Pfam" id="PF26002"/>
    </source>
</evidence>
<dbReference type="RefSeq" id="WP_021318535.1">
    <property type="nucleotide sequence ID" value="NZ_AUWY01000094.1"/>
</dbReference>
<evidence type="ECO:0000313" key="7">
    <source>
        <dbReference type="Proteomes" id="UP000015523"/>
    </source>
</evidence>
<evidence type="ECO:0000256" key="4">
    <source>
        <dbReference type="ARBA" id="ARBA00023136"/>
    </source>
</evidence>
<dbReference type="Gene3D" id="2.40.50.100">
    <property type="match status" value="1"/>
</dbReference>
<feature type="domain" description="AprE-like beta-barrel" evidence="5">
    <location>
        <begin position="67"/>
        <end position="155"/>
    </location>
</feature>
<keyword evidence="7" id="KW-1185">Reference proteome</keyword>
<dbReference type="Gene3D" id="2.40.30.170">
    <property type="match status" value="1"/>
</dbReference>
<comment type="caution">
    <text evidence="6">The sequence shown here is derived from an EMBL/GenBank/DDBJ whole genome shotgun (WGS) entry which is preliminary data.</text>
</comment>
<keyword evidence="2" id="KW-0812">Transmembrane</keyword>
<organism evidence="6 7">
    <name type="scientific">Sphingobium ummariense RL-3</name>
    <dbReference type="NCBI Taxonomy" id="1346791"/>
    <lineage>
        <taxon>Bacteria</taxon>
        <taxon>Pseudomonadati</taxon>
        <taxon>Pseudomonadota</taxon>
        <taxon>Alphaproteobacteria</taxon>
        <taxon>Sphingomonadales</taxon>
        <taxon>Sphingomonadaceae</taxon>
        <taxon>Sphingobium</taxon>
    </lineage>
</organism>
<dbReference type="Proteomes" id="UP000015523">
    <property type="component" value="Unassembled WGS sequence"/>
</dbReference>
<keyword evidence="3" id="KW-1133">Transmembrane helix</keyword>
<dbReference type="GO" id="GO:0016020">
    <property type="term" value="C:membrane"/>
    <property type="evidence" value="ECO:0007669"/>
    <property type="project" value="UniProtKB-SubCell"/>
</dbReference>
<sequence length="180" mass="19409">AADELTAARAEKSVREAALPAYENKLDRTTVRAPVDGRINRVFVTTIGGSVRPGDPLLEMVPGRDSLLIEAMVAAKDIASVHLEQRAKVNISAYDSAVYGSMEGKVVAVSPDAVVNERTGESHYLVRVRTTTDAISDSTGRRLRIGPGMGAEVMLLGDKRSVLTYILTPLTRLAETAFRE</sequence>
<dbReference type="PANTHER" id="PTHR30386">
    <property type="entry name" value="MEMBRANE FUSION SUBUNIT OF EMRAB-TOLC MULTIDRUG EFFLUX PUMP"/>
    <property type="match status" value="1"/>
</dbReference>
<dbReference type="AlphaFoldDB" id="T0J0V6"/>
<dbReference type="EMBL" id="AUWY01000094">
    <property type="protein sequence ID" value="EQB31591.1"/>
    <property type="molecule type" value="Genomic_DNA"/>
</dbReference>
<dbReference type="PATRIC" id="fig|1346791.3.peg.2641"/>
<reference evidence="6 7" key="1">
    <citation type="journal article" date="2013" name="Genome Announc.">
        <title>Draft Genome Sequence of Sphingobium ummariense Strain RL-3, a Hexachlorocyclohexane-Degrading Bacterium.</title>
        <authorList>
            <person name="Kohli P."/>
            <person name="Dua A."/>
            <person name="Sangwan N."/>
            <person name="Oldach P."/>
            <person name="Khurana J.P."/>
            <person name="Lal R."/>
        </authorList>
    </citation>
    <scope>NUCLEOTIDE SEQUENCE [LARGE SCALE GENOMIC DNA]</scope>
    <source>
        <strain evidence="6 7">RL-3</strain>
    </source>
</reference>
<dbReference type="InterPro" id="IPR050739">
    <property type="entry name" value="MFP"/>
</dbReference>
<keyword evidence="4" id="KW-0472">Membrane</keyword>
<name>T0J0V6_9SPHN</name>
<dbReference type="SUPFAM" id="SSF111369">
    <property type="entry name" value="HlyD-like secretion proteins"/>
    <property type="match status" value="1"/>
</dbReference>
<dbReference type="InterPro" id="IPR058982">
    <property type="entry name" value="Beta-barrel_AprE"/>
</dbReference>
<protein>
    <recommendedName>
        <fullName evidence="5">AprE-like beta-barrel domain-containing protein</fullName>
    </recommendedName>
</protein>
<evidence type="ECO:0000256" key="3">
    <source>
        <dbReference type="ARBA" id="ARBA00022989"/>
    </source>
</evidence>
<feature type="non-terminal residue" evidence="6">
    <location>
        <position position="1"/>
    </location>
</feature>
<evidence type="ECO:0000313" key="6">
    <source>
        <dbReference type="EMBL" id="EQB31591.1"/>
    </source>
</evidence>
<dbReference type="eggNOG" id="COG0845">
    <property type="taxonomic scope" value="Bacteria"/>
</dbReference>